<evidence type="ECO:0000256" key="12">
    <source>
        <dbReference type="PROSITE-ProRule" id="PRU01360"/>
    </source>
</evidence>
<dbReference type="PROSITE" id="PS51257">
    <property type="entry name" value="PROKAR_LIPOPROTEIN"/>
    <property type="match status" value="1"/>
</dbReference>
<keyword evidence="6 15" id="KW-0732">Signal</keyword>
<name>A0ABW4N4G3_9CAUL</name>
<keyword evidence="10 12" id="KW-0472">Membrane</keyword>
<sequence>MPKKLSWTRRWMLMCATGASCLAGWSADAQPEADRATQIDEIIVTAQRRAESLQDVPISVTALGGDDIADAGLTSATDIVTQVPNLQAVNTFGNSTPQFTLRGVSNTEFNPSSNTPIPVYSDDLLLNNLAAQGFALFDLDRVEVLKGPQGTLFGYNASAGVIHFVSAQPTGAPEGRLHASYGSFNDRSVDGSMSGPIVGDWVRGRLAFTARDTDGHFKNLIDGEPLGEDERWAVRALVDVDLGENTLAQIKLQTGRFLGQPTMRPAEQELQPLTGQVLGGTYDLYSTTRQFERVRATELSLRLTHRFDGFDLNAVTGGVSTKTHLAFNYVDGVVQGVFDLGYGNGPVQTPYYGVQSGRAESDQFSQEVRLSSTTESPLQWIVGAFYMQEDLRSTGSFLFGDDSGAFGYLDGGAPAVFLVLDDYEQDIKSVAVFAHTTYQATERLKFTLAGRLSRDKRRLDQDFYNYDGFGTYIDPRTANPYDVRPDDVVDLTGVQNVKHDRTWEFWSGRVGVDYQVDPDKLLYASVSKGVKSGAFNTAAFIDVAEINAVDPEELVAYEAGAKTEWLDRRLRLNGSVFFYKVDGYHQKVVNEFGQELLQPAKDVEFRGFEIEARAIPVENLVLSLGAGWSEGEYKDFLSPNDAGGFDQLAGNTVPYTGRWDVSADISYSWLMPNGGLLEPMVEYSYLQGAFSEETNEPKDISLSPEAKTDDIHLVNARLFYTLPGDRIRIGVFANNLFEEDGVLRRTPLDIFGNTLSIYAPPRTAGVSIAARF</sequence>
<dbReference type="Gene3D" id="2.40.170.20">
    <property type="entry name" value="TonB-dependent receptor, beta-barrel domain"/>
    <property type="match status" value="1"/>
</dbReference>
<feature type="short sequence motif" description="TonB C-terminal box" evidence="13">
    <location>
        <begin position="755"/>
        <end position="772"/>
    </location>
</feature>
<keyword evidence="9 14" id="KW-0798">TonB box</keyword>
<evidence type="ECO:0000256" key="8">
    <source>
        <dbReference type="ARBA" id="ARBA00023065"/>
    </source>
</evidence>
<accession>A0ABW4N4G3</accession>
<dbReference type="InterPro" id="IPR012910">
    <property type="entry name" value="Plug_dom"/>
</dbReference>
<keyword evidence="2 12" id="KW-0813">Transport</keyword>
<dbReference type="RefSeq" id="WP_377281968.1">
    <property type="nucleotide sequence ID" value="NZ_JBHRSI010000005.1"/>
</dbReference>
<dbReference type="SUPFAM" id="SSF56935">
    <property type="entry name" value="Porins"/>
    <property type="match status" value="1"/>
</dbReference>
<comment type="similarity">
    <text evidence="12 14">Belongs to the TonB-dependent receptor family.</text>
</comment>
<evidence type="ECO:0000256" key="6">
    <source>
        <dbReference type="ARBA" id="ARBA00022729"/>
    </source>
</evidence>
<keyword evidence="11 12" id="KW-0998">Cell outer membrane</keyword>
<protein>
    <submittedName>
        <fullName evidence="18">TonB-dependent receptor</fullName>
    </submittedName>
</protein>
<feature type="domain" description="TonB-dependent receptor-like beta-barrel" evidence="16">
    <location>
        <begin position="278"/>
        <end position="736"/>
    </location>
</feature>
<evidence type="ECO:0000256" key="2">
    <source>
        <dbReference type="ARBA" id="ARBA00022448"/>
    </source>
</evidence>
<evidence type="ECO:0000256" key="1">
    <source>
        <dbReference type="ARBA" id="ARBA00004571"/>
    </source>
</evidence>
<gene>
    <name evidence="18" type="ORF">ACFSC0_16520</name>
</gene>
<dbReference type="InterPro" id="IPR036942">
    <property type="entry name" value="Beta-barrel_TonB_sf"/>
</dbReference>
<evidence type="ECO:0000256" key="7">
    <source>
        <dbReference type="ARBA" id="ARBA00023004"/>
    </source>
</evidence>
<evidence type="ECO:0000256" key="5">
    <source>
        <dbReference type="ARBA" id="ARBA00022692"/>
    </source>
</evidence>
<comment type="caution">
    <text evidence="18">The sequence shown here is derived from an EMBL/GenBank/DDBJ whole genome shotgun (WGS) entry which is preliminary data.</text>
</comment>
<evidence type="ECO:0000256" key="10">
    <source>
        <dbReference type="ARBA" id="ARBA00023136"/>
    </source>
</evidence>
<keyword evidence="7" id="KW-0408">Iron</keyword>
<keyword evidence="18" id="KW-0675">Receptor</keyword>
<evidence type="ECO:0000256" key="14">
    <source>
        <dbReference type="RuleBase" id="RU003357"/>
    </source>
</evidence>
<evidence type="ECO:0000259" key="16">
    <source>
        <dbReference type="Pfam" id="PF00593"/>
    </source>
</evidence>
<dbReference type="PANTHER" id="PTHR32552">
    <property type="entry name" value="FERRICHROME IRON RECEPTOR-RELATED"/>
    <property type="match status" value="1"/>
</dbReference>
<evidence type="ECO:0000256" key="3">
    <source>
        <dbReference type="ARBA" id="ARBA00022452"/>
    </source>
</evidence>
<feature type="domain" description="TonB-dependent receptor plug" evidence="17">
    <location>
        <begin position="53"/>
        <end position="161"/>
    </location>
</feature>
<keyword evidence="4" id="KW-0410">Iron transport</keyword>
<evidence type="ECO:0000256" key="4">
    <source>
        <dbReference type="ARBA" id="ARBA00022496"/>
    </source>
</evidence>
<evidence type="ECO:0000256" key="9">
    <source>
        <dbReference type="ARBA" id="ARBA00023077"/>
    </source>
</evidence>
<dbReference type="InterPro" id="IPR039426">
    <property type="entry name" value="TonB-dep_rcpt-like"/>
</dbReference>
<dbReference type="PROSITE" id="PS01156">
    <property type="entry name" value="TONB_DEPENDENT_REC_2"/>
    <property type="match status" value="1"/>
</dbReference>
<dbReference type="Pfam" id="PF07715">
    <property type="entry name" value="Plug"/>
    <property type="match status" value="1"/>
</dbReference>
<evidence type="ECO:0000256" key="11">
    <source>
        <dbReference type="ARBA" id="ARBA00023237"/>
    </source>
</evidence>
<feature type="chain" id="PRO_5045733156" evidence="15">
    <location>
        <begin position="30"/>
        <end position="772"/>
    </location>
</feature>
<dbReference type="InterPro" id="IPR010917">
    <property type="entry name" value="TonB_rcpt_CS"/>
</dbReference>
<keyword evidence="3 12" id="KW-1134">Transmembrane beta strand</keyword>
<keyword evidence="19" id="KW-1185">Reference proteome</keyword>
<comment type="subcellular location">
    <subcellularLocation>
        <location evidence="1 12">Cell outer membrane</location>
        <topology evidence="1 12">Multi-pass membrane protein</topology>
    </subcellularLocation>
</comment>
<proteinExistence type="inferred from homology"/>
<evidence type="ECO:0000256" key="13">
    <source>
        <dbReference type="PROSITE-ProRule" id="PRU10144"/>
    </source>
</evidence>
<dbReference type="PANTHER" id="PTHR32552:SF81">
    <property type="entry name" value="TONB-DEPENDENT OUTER MEMBRANE RECEPTOR"/>
    <property type="match status" value="1"/>
</dbReference>
<dbReference type="InterPro" id="IPR000531">
    <property type="entry name" value="Beta-barrel_TonB"/>
</dbReference>
<organism evidence="18 19">
    <name type="scientific">Phenylobacterium terrae</name>
    <dbReference type="NCBI Taxonomy" id="2665495"/>
    <lineage>
        <taxon>Bacteria</taxon>
        <taxon>Pseudomonadati</taxon>
        <taxon>Pseudomonadota</taxon>
        <taxon>Alphaproteobacteria</taxon>
        <taxon>Caulobacterales</taxon>
        <taxon>Caulobacteraceae</taxon>
        <taxon>Phenylobacterium</taxon>
    </lineage>
</organism>
<keyword evidence="8" id="KW-0406">Ion transport</keyword>
<dbReference type="Proteomes" id="UP001597237">
    <property type="component" value="Unassembled WGS sequence"/>
</dbReference>
<evidence type="ECO:0000313" key="19">
    <source>
        <dbReference type="Proteomes" id="UP001597237"/>
    </source>
</evidence>
<keyword evidence="5 12" id="KW-0812">Transmembrane</keyword>
<evidence type="ECO:0000259" key="17">
    <source>
        <dbReference type="Pfam" id="PF07715"/>
    </source>
</evidence>
<evidence type="ECO:0000313" key="18">
    <source>
        <dbReference type="EMBL" id="MFD1785009.1"/>
    </source>
</evidence>
<dbReference type="Pfam" id="PF00593">
    <property type="entry name" value="TonB_dep_Rec_b-barrel"/>
    <property type="match status" value="1"/>
</dbReference>
<dbReference type="PROSITE" id="PS52016">
    <property type="entry name" value="TONB_DEPENDENT_REC_3"/>
    <property type="match status" value="1"/>
</dbReference>
<reference evidence="19" key="1">
    <citation type="journal article" date="2019" name="Int. J. Syst. Evol. Microbiol.">
        <title>The Global Catalogue of Microorganisms (GCM) 10K type strain sequencing project: providing services to taxonomists for standard genome sequencing and annotation.</title>
        <authorList>
            <consortium name="The Broad Institute Genomics Platform"/>
            <consortium name="The Broad Institute Genome Sequencing Center for Infectious Disease"/>
            <person name="Wu L."/>
            <person name="Ma J."/>
        </authorList>
    </citation>
    <scope>NUCLEOTIDE SEQUENCE [LARGE SCALE GENOMIC DNA]</scope>
    <source>
        <strain evidence="19">DFY28</strain>
    </source>
</reference>
<dbReference type="EMBL" id="JBHUEY010000006">
    <property type="protein sequence ID" value="MFD1785009.1"/>
    <property type="molecule type" value="Genomic_DNA"/>
</dbReference>
<feature type="signal peptide" evidence="15">
    <location>
        <begin position="1"/>
        <end position="29"/>
    </location>
</feature>
<evidence type="ECO:0000256" key="15">
    <source>
        <dbReference type="SAM" id="SignalP"/>
    </source>
</evidence>